<keyword evidence="8" id="KW-0547">Nucleotide-binding</keyword>
<dbReference type="Gene3D" id="2.40.50.140">
    <property type="entry name" value="Nucleic acid-binding proteins"/>
    <property type="match status" value="1"/>
</dbReference>
<dbReference type="GO" id="GO:0048476">
    <property type="term" value="C:Holliday junction resolvase complex"/>
    <property type="evidence" value="ECO:0007669"/>
    <property type="project" value="UniProtKB-UniRule"/>
</dbReference>
<evidence type="ECO:0000256" key="5">
    <source>
        <dbReference type="ARBA" id="ARBA00023204"/>
    </source>
</evidence>
<keyword evidence="8" id="KW-0067">ATP-binding</keyword>
<reference evidence="8 9" key="1">
    <citation type="submission" date="2016-10" db="EMBL/GenBank/DDBJ databases">
        <authorList>
            <person name="de Groot N.N."/>
        </authorList>
    </citation>
    <scope>NUCLEOTIDE SEQUENCE [LARGE SCALE GENOMIC DNA]</scope>
    <source>
        <strain evidence="8 9">AR40</strain>
    </source>
</reference>
<dbReference type="GO" id="GO:0005737">
    <property type="term" value="C:cytoplasm"/>
    <property type="evidence" value="ECO:0007669"/>
    <property type="project" value="UniProtKB-SubCell"/>
</dbReference>
<dbReference type="Proteomes" id="UP000182584">
    <property type="component" value="Unassembled WGS sequence"/>
</dbReference>
<dbReference type="EMBL" id="FOGJ01000018">
    <property type="protein sequence ID" value="SES08060.1"/>
    <property type="molecule type" value="Genomic_DNA"/>
</dbReference>
<dbReference type="SUPFAM" id="SSF47781">
    <property type="entry name" value="RuvA domain 2-like"/>
    <property type="match status" value="1"/>
</dbReference>
<dbReference type="GO" id="GO:0009378">
    <property type="term" value="F:four-way junction helicase activity"/>
    <property type="evidence" value="ECO:0007669"/>
    <property type="project" value="InterPro"/>
</dbReference>
<dbReference type="Pfam" id="PF07499">
    <property type="entry name" value="RuvA_C"/>
    <property type="match status" value="1"/>
</dbReference>
<dbReference type="eggNOG" id="COG0632">
    <property type="taxonomic scope" value="Bacteria"/>
</dbReference>
<dbReference type="InterPro" id="IPR010994">
    <property type="entry name" value="RuvA_2-like"/>
</dbReference>
<evidence type="ECO:0000256" key="3">
    <source>
        <dbReference type="ARBA" id="ARBA00023125"/>
    </source>
</evidence>
<dbReference type="GO" id="GO:0000400">
    <property type="term" value="F:four-way junction DNA binding"/>
    <property type="evidence" value="ECO:0007669"/>
    <property type="project" value="UniProtKB-UniRule"/>
</dbReference>
<comment type="function">
    <text evidence="6">The RuvA-RuvB-RuvC complex processes Holliday junction (HJ) DNA during genetic recombination and DNA repair, while the RuvA-RuvB complex plays an important role in the rescue of blocked DNA replication forks via replication fork reversal (RFR). RuvA specifically binds to HJ cruciform DNA, conferring on it an open structure. The RuvB hexamer acts as an ATP-dependent pump, pulling dsDNA into and through the RuvAB complex. HJ branch migration allows RuvC to scan DNA until it finds its consensus sequence, where it cleaves and resolves the cruciform DNA.</text>
</comment>
<sequence>MIAYVQGILENLEIDKAVIDVGGIGYEVNISASTCDRMPGLGDNVKLYTYMNVKEDEMSLFGFLTRDEIRMFRMLITVSGIGPKGALSILSVFDTDDLRFAILAGDVKTISKAPGIGKKTAERLVLELRDKISNADITGTEGIGQAAGSASTGKSSGEDASSRDEAVEALAALGYNATDAMKAVRKVLSASDEKLDTEAILKLALKELF</sequence>
<dbReference type="Pfam" id="PF01330">
    <property type="entry name" value="RuvA_N"/>
    <property type="match status" value="1"/>
</dbReference>
<dbReference type="RefSeq" id="WP_027204905.1">
    <property type="nucleotide sequence ID" value="NZ_FOGJ01000018.1"/>
</dbReference>
<comment type="caution">
    <text evidence="6">Lacks conserved residue(s) required for the propagation of feature annotation.</text>
</comment>
<evidence type="ECO:0000313" key="8">
    <source>
        <dbReference type="EMBL" id="SES08060.1"/>
    </source>
</evidence>
<gene>
    <name evidence="6" type="primary">ruvA</name>
    <name evidence="8" type="ORF">SAMN04487884_11863</name>
</gene>
<dbReference type="InterPro" id="IPR036267">
    <property type="entry name" value="RuvA_C_sf"/>
</dbReference>
<feature type="domain" description="Helix-hairpin-helix DNA-binding motif class 1" evidence="7">
    <location>
        <begin position="108"/>
        <end position="127"/>
    </location>
</feature>
<feature type="region of interest" description="Domain I" evidence="6">
    <location>
        <begin position="1"/>
        <end position="64"/>
    </location>
</feature>
<evidence type="ECO:0000256" key="6">
    <source>
        <dbReference type="HAMAP-Rule" id="MF_00031"/>
    </source>
</evidence>
<dbReference type="SUPFAM" id="SSF46929">
    <property type="entry name" value="DNA helicase RuvA subunit, C-terminal domain"/>
    <property type="match status" value="1"/>
</dbReference>
<comment type="domain">
    <text evidence="6">Has three domains with a flexible linker between the domains II and III and assumes an 'L' shape. Domain III is highly mobile and contacts RuvB.</text>
</comment>
<evidence type="ECO:0000259" key="7">
    <source>
        <dbReference type="SMART" id="SM00278"/>
    </source>
</evidence>
<comment type="similarity">
    <text evidence="6">Belongs to the RuvA family.</text>
</comment>
<dbReference type="GO" id="GO:0006281">
    <property type="term" value="P:DNA repair"/>
    <property type="evidence" value="ECO:0007669"/>
    <property type="project" value="UniProtKB-UniRule"/>
</dbReference>
<organism evidence="8 9">
    <name type="scientific">Butyrivibrio fibrisolvens</name>
    <dbReference type="NCBI Taxonomy" id="831"/>
    <lineage>
        <taxon>Bacteria</taxon>
        <taxon>Bacillati</taxon>
        <taxon>Bacillota</taxon>
        <taxon>Clostridia</taxon>
        <taxon>Lachnospirales</taxon>
        <taxon>Lachnospiraceae</taxon>
        <taxon>Butyrivibrio</taxon>
    </lineage>
</organism>
<comment type="subunit">
    <text evidence="6">Homotetramer. Forms an RuvA(8)-RuvB(12)-Holliday junction (HJ) complex. HJ DNA is sandwiched between 2 RuvA tetramers; dsDNA enters through RuvA and exits via RuvB. An RuvB hexamer assembles on each DNA strand where it exits the tetramer. Each RuvB hexamer is contacted by two RuvA subunits (via domain III) on 2 adjacent RuvB subunits; this complex drives branch migration. In the full resolvosome a probable DNA-RuvA(4)-RuvB(12)-RuvC(2) complex forms which resolves the HJ.</text>
</comment>
<protein>
    <recommendedName>
        <fullName evidence="6">Holliday junction branch migration complex subunit RuvA</fullName>
    </recommendedName>
</protein>
<dbReference type="GO" id="GO:0009379">
    <property type="term" value="C:Holliday junction helicase complex"/>
    <property type="evidence" value="ECO:0007669"/>
    <property type="project" value="InterPro"/>
</dbReference>
<evidence type="ECO:0000256" key="2">
    <source>
        <dbReference type="ARBA" id="ARBA00022763"/>
    </source>
</evidence>
<comment type="subcellular location">
    <subcellularLocation>
        <location evidence="6">Cytoplasm</location>
    </subcellularLocation>
</comment>
<dbReference type="CDD" id="cd14332">
    <property type="entry name" value="UBA_RuvA_C"/>
    <property type="match status" value="1"/>
</dbReference>
<dbReference type="HAMAP" id="MF_00031">
    <property type="entry name" value="DNA_HJ_migration_RuvA"/>
    <property type="match status" value="1"/>
</dbReference>
<proteinExistence type="inferred from homology"/>
<evidence type="ECO:0000313" key="9">
    <source>
        <dbReference type="Proteomes" id="UP000182584"/>
    </source>
</evidence>
<keyword evidence="5 6" id="KW-0234">DNA repair</keyword>
<name>A0A1H9UER6_BUTFI</name>
<dbReference type="OrthoDB" id="5293449at2"/>
<evidence type="ECO:0000256" key="1">
    <source>
        <dbReference type="ARBA" id="ARBA00022490"/>
    </source>
</evidence>
<keyword evidence="4 6" id="KW-0233">DNA recombination</keyword>
<keyword evidence="1 6" id="KW-0963">Cytoplasm</keyword>
<dbReference type="Gene3D" id="1.10.150.20">
    <property type="entry name" value="5' to 3' exonuclease, C-terminal subdomain"/>
    <property type="match status" value="1"/>
</dbReference>
<keyword evidence="8" id="KW-0378">Hydrolase</keyword>
<feature type="domain" description="Helix-hairpin-helix DNA-binding motif class 1" evidence="7">
    <location>
        <begin position="73"/>
        <end position="92"/>
    </location>
</feature>
<keyword evidence="8" id="KW-0347">Helicase</keyword>
<feature type="region of interest" description="Domain III" evidence="6">
    <location>
        <begin position="158"/>
        <end position="209"/>
    </location>
</feature>
<dbReference type="InterPro" id="IPR013849">
    <property type="entry name" value="DNA_helicase_Holl-junc_RuvA_I"/>
</dbReference>
<dbReference type="InterPro" id="IPR000085">
    <property type="entry name" value="RuvA"/>
</dbReference>
<accession>A0A1H9UER6</accession>
<dbReference type="SMART" id="SM00278">
    <property type="entry name" value="HhH1"/>
    <property type="match status" value="2"/>
</dbReference>
<dbReference type="AlphaFoldDB" id="A0A1H9UER6"/>
<dbReference type="InterPro" id="IPR011114">
    <property type="entry name" value="RuvA_C"/>
</dbReference>
<dbReference type="GO" id="GO:0006310">
    <property type="term" value="P:DNA recombination"/>
    <property type="evidence" value="ECO:0007669"/>
    <property type="project" value="UniProtKB-UniRule"/>
</dbReference>
<evidence type="ECO:0000256" key="4">
    <source>
        <dbReference type="ARBA" id="ARBA00023172"/>
    </source>
</evidence>
<dbReference type="NCBIfam" id="TIGR00084">
    <property type="entry name" value="ruvA"/>
    <property type="match status" value="1"/>
</dbReference>
<dbReference type="SUPFAM" id="SSF50249">
    <property type="entry name" value="Nucleic acid-binding proteins"/>
    <property type="match status" value="1"/>
</dbReference>
<dbReference type="InterPro" id="IPR003583">
    <property type="entry name" value="Hlx-hairpin-Hlx_DNA-bd_motif"/>
</dbReference>
<dbReference type="Pfam" id="PF14520">
    <property type="entry name" value="HHH_5"/>
    <property type="match status" value="1"/>
</dbReference>
<dbReference type="InterPro" id="IPR012340">
    <property type="entry name" value="NA-bd_OB-fold"/>
</dbReference>
<keyword evidence="2 6" id="KW-0227">DNA damage</keyword>
<keyword evidence="3 6" id="KW-0238">DNA-binding</keyword>
<dbReference type="Gene3D" id="1.10.8.10">
    <property type="entry name" value="DNA helicase RuvA subunit, C-terminal domain"/>
    <property type="match status" value="1"/>
</dbReference>
<dbReference type="GO" id="GO:0005524">
    <property type="term" value="F:ATP binding"/>
    <property type="evidence" value="ECO:0007669"/>
    <property type="project" value="InterPro"/>
</dbReference>